<dbReference type="GO" id="GO:0004714">
    <property type="term" value="F:transmembrane receptor protein tyrosine kinase activity"/>
    <property type="evidence" value="ECO:0007669"/>
    <property type="project" value="TreeGrafter"/>
</dbReference>
<reference evidence="2" key="2">
    <citation type="submission" date="2023-05" db="EMBL/GenBank/DDBJ databases">
        <authorList>
            <person name="Fouks B."/>
        </authorList>
    </citation>
    <scope>NUCLEOTIDE SEQUENCE</scope>
    <source>
        <strain evidence="2">Stay&amp;Tobe</strain>
        <tissue evidence="2">Testes</tissue>
    </source>
</reference>
<evidence type="ECO:0000259" key="1">
    <source>
        <dbReference type="PROSITE" id="PS50011"/>
    </source>
</evidence>
<protein>
    <recommendedName>
        <fullName evidence="1">Protein kinase domain-containing protein</fullName>
    </recommendedName>
</protein>
<proteinExistence type="predicted"/>
<feature type="non-terminal residue" evidence="2">
    <location>
        <position position="97"/>
    </location>
</feature>
<dbReference type="EMBL" id="JASPKZ010001844">
    <property type="protein sequence ID" value="KAJ9597079.1"/>
    <property type="molecule type" value="Genomic_DNA"/>
</dbReference>
<dbReference type="PANTHER" id="PTHR24416:SF619">
    <property type="entry name" value="TYROSINE-PROTEIN KINASE TRANSMEMBRANE RECEPTOR ROR-LIKE PROTEIN"/>
    <property type="match status" value="1"/>
</dbReference>
<keyword evidence="3" id="KW-1185">Reference proteome</keyword>
<dbReference type="GO" id="GO:0030424">
    <property type="term" value="C:axon"/>
    <property type="evidence" value="ECO:0007669"/>
    <property type="project" value="TreeGrafter"/>
</dbReference>
<dbReference type="PANTHER" id="PTHR24416">
    <property type="entry name" value="TYROSINE-PROTEIN KINASE RECEPTOR"/>
    <property type="match status" value="1"/>
</dbReference>
<dbReference type="Proteomes" id="UP001233999">
    <property type="component" value="Unassembled WGS sequence"/>
</dbReference>
<dbReference type="InterPro" id="IPR011009">
    <property type="entry name" value="Kinase-like_dom_sf"/>
</dbReference>
<organism evidence="2 3">
    <name type="scientific">Diploptera punctata</name>
    <name type="common">Pacific beetle cockroach</name>
    <dbReference type="NCBI Taxonomy" id="6984"/>
    <lineage>
        <taxon>Eukaryota</taxon>
        <taxon>Metazoa</taxon>
        <taxon>Ecdysozoa</taxon>
        <taxon>Arthropoda</taxon>
        <taxon>Hexapoda</taxon>
        <taxon>Insecta</taxon>
        <taxon>Pterygota</taxon>
        <taxon>Neoptera</taxon>
        <taxon>Polyneoptera</taxon>
        <taxon>Dictyoptera</taxon>
        <taxon>Blattodea</taxon>
        <taxon>Blaberoidea</taxon>
        <taxon>Blaberidae</taxon>
        <taxon>Diplopterinae</taxon>
        <taxon>Diploptera</taxon>
    </lineage>
</organism>
<name>A0AAD8ADP6_DIPPU</name>
<dbReference type="GO" id="GO:0007169">
    <property type="term" value="P:cell surface receptor protein tyrosine kinase signaling pathway"/>
    <property type="evidence" value="ECO:0007669"/>
    <property type="project" value="TreeGrafter"/>
</dbReference>
<dbReference type="Gene3D" id="1.10.510.10">
    <property type="entry name" value="Transferase(Phosphotransferase) domain 1"/>
    <property type="match status" value="1"/>
</dbReference>
<gene>
    <name evidence="2" type="ORF">L9F63_027033</name>
</gene>
<dbReference type="InterPro" id="IPR050122">
    <property type="entry name" value="RTK"/>
</dbReference>
<dbReference type="InterPro" id="IPR000719">
    <property type="entry name" value="Prot_kinase_dom"/>
</dbReference>
<evidence type="ECO:0000313" key="3">
    <source>
        <dbReference type="Proteomes" id="UP001233999"/>
    </source>
</evidence>
<sequence length="97" mass="11270">MLHRRNIAENRHFYFLDSGCSPWMVFEYMPHGDLAEVLRCNSRQFWKPIPGLPPLTKESLLSVALQIAAGMQYLAGQRFVHRDLALSSIHFRIVEQD</sequence>
<dbReference type="GO" id="GO:0043235">
    <property type="term" value="C:receptor complex"/>
    <property type="evidence" value="ECO:0007669"/>
    <property type="project" value="TreeGrafter"/>
</dbReference>
<accession>A0AAD8ADP6</accession>
<dbReference type="AlphaFoldDB" id="A0AAD8ADP6"/>
<dbReference type="GO" id="GO:0005030">
    <property type="term" value="F:neurotrophin receptor activity"/>
    <property type="evidence" value="ECO:0007669"/>
    <property type="project" value="TreeGrafter"/>
</dbReference>
<dbReference type="PROSITE" id="PS50011">
    <property type="entry name" value="PROTEIN_KINASE_DOM"/>
    <property type="match status" value="1"/>
</dbReference>
<evidence type="ECO:0000313" key="2">
    <source>
        <dbReference type="EMBL" id="KAJ9597079.1"/>
    </source>
</evidence>
<dbReference type="GO" id="GO:0010976">
    <property type="term" value="P:positive regulation of neuron projection development"/>
    <property type="evidence" value="ECO:0007669"/>
    <property type="project" value="TreeGrafter"/>
</dbReference>
<feature type="domain" description="Protein kinase" evidence="1">
    <location>
        <begin position="1"/>
        <end position="97"/>
    </location>
</feature>
<dbReference type="GO" id="GO:1990090">
    <property type="term" value="P:cellular response to nerve growth factor stimulus"/>
    <property type="evidence" value="ECO:0007669"/>
    <property type="project" value="TreeGrafter"/>
</dbReference>
<dbReference type="InterPro" id="IPR001245">
    <property type="entry name" value="Ser-Thr/Tyr_kinase_cat_dom"/>
</dbReference>
<dbReference type="GO" id="GO:0005886">
    <property type="term" value="C:plasma membrane"/>
    <property type="evidence" value="ECO:0007669"/>
    <property type="project" value="TreeGrafter"/>
</dbReference>
<dbReference type="Pfam" id="PF07714">
    <property type="entry name" value="PK_Tyr_Ser-Thr"/>
    <property type="match status" value="1"/>
</dbReference>
<dbReference type="GO" id="GO:0005524">
    <property type="term" value="F:ATP binding"/>
    <property type="evidence" value="ECO:0007669"/>
    <property type="project" value="InterPro"/>
</dbReference>
<dbReference type="GO" id="GO:0051897">
    <property type="term" value="P:positive regulation of phosphatidylinositol 3-kinase/protein kinase B signal transduction"/>
    <property type="evidence" value="ECO:0007669"/>
    <property type="project" value="TreeGrafter"/>
</dbReference>
<comment type="caution">
    <text evidence="2">The sequence shown here is derived from an EMBL/GenBank/DDBJ whole genome shotgun (WGS) entry which is preliminary data.</text>
</comment>
<reference evidence="2" key="1">
    <citation type="journal article" date="2023" name="IScience">
        <title>Live-bearing cockroach genome reveals convergent evolutionary mechanisms linked to viviparity in insects and beyond.</title>
        <authorList>
            <person name="Fouks B."/>
            <person name="Harrison M.C."/>
            <person name="Mikhailova A.A."/>
            <person name="Marchal E."/>
            <person name="English S."/>
            <person name="Carruthers M."/>
            <person name="Jennings E.C."/>
            <person name="Chiamaka E.L."/>
            <person name="Frigard R.A."/>
            <person name="Pippel M."/>
            <person name="Attardo G.M."/>
            <person name="Benoit J.B."/>
            <person name="Bornberg-Bauer E."/>
            <person name="Tobe S.S."/>
        </authorList>
    </citation>
    <scope>NUCLEOTIDE SEQUENCE</scope>
    <source>
        <strain evidence="2">Stay&amp;Tobe</strain>
    </source>
</reference>
<dbReference type="SUPFAM" id="SSF56112">
    <property type="entry name" value="Protein kinase-like (PK-like)"/>
    <property type="match status" value="1"/>
</dbReference>
<dbReference type="GO" id="GO:0043121">
    <property type="term" value="F:neurotrophin binding"/>
    <property type="evidence" value="ECO:0007669"/>
    <property type="project" value="TreeGrafter"/>
</dbReference>